<accession>A0A428K4J4</accession>
<comment type="caution">
    <text evidence="1">The sequence shown here is derived from an EMBL/GenBank/DDBJ whole genome shotgun (WGS) entry which is preliminary data.</text>
</comment>
<dbReference type="EMBL" id="RWBG01000001">
    <property type="protein sequence ID" value="RSK41292.1"/>
    <property type="molecule type" value="Genomic_DNA"/>
</dbReference>
<sequence>MRENIFLTFLFLTFFLSSCEKDRIFQDFKSIHQSKTLPNCSHPPTEWNNINDEIISKCPEKNFEFHFDIVDKNNSLIFSIGNPDKIGNLIFDNNIVYFKPKLNNKRYILFDFYKKVGSKYNVENCGLLSNDILQITEIENRDDEII</sequence>
<dbReference type="PROSITE" id="PS51257">
    <property type="entry name" value="PROKAR_LIPOPROTEIN"/>
    <property type="match status" value="1"/>
</dbReference>
<evidence type="ECO:0000313" key="2">
    <source>
        <dbReference type="Proteomes" id="UP000270620"/>
    </source>
</evidence>
<name>A0A428K4J4_9FLAO</name>
<proteinExistence type="predicted"/>
<keyword evidence="2" id="KW-1185">Reference proteome</keyword>
<dbReference type="AlphaFoldDB" id="A0A428K4J4"/>
<dbReference type="Proteomes" id="UP000270620">
    <property type="component" value="Unassembled WGS sequence"/>
</dbReference>
<organism evidence="1 2">
    <name type="scientific">Mangrovimonas spongiae</name>
    <dbReference type="NCBI Taxonomy" id="2494697"/>
    <lineage>
        <taxon>Bacteria</taxon>
        <taxon>Pseudomonadati</taxon>
        <taxon>Bacteroidota</taxon>
        <taxon>Flavobacteriia</taxon>
        <taxon>Flavobacteriales</taxon>
        <taxon>Flavobacteriaceae</taxon>
        <taxon>Mangrovimonas</taxon>
    </lineage>
</organism>
<reference evidence="1 2" key="1">
    <citation type="submission" date="2018-12" db="EMBL/GenBank/DDBJ databases">
        <title>Mangrovimonas spongiae sp. nov., a novel member of the genus Mangrovimonas isolated from marine sponge.</title>
        <authorList>
            <person name="Zhuang L."/>
            <person name="Luo L."/>
        </authorList>
    </citation>
    <scope>NUCLEOTIDE SEQUENCE [LARGE SCALE GENOMIC DNA]</scope>
    <source>
        <strain evidence="1 2">HN-E26</strain>
    </source>
</reference>
<evidence type="ECO:0000313" key="1">
    <source>
        <dbReference type="EMBL" id="RSK41292.1"/>
    </source>
</evidence>
<protein>
    <submittedName>
        <fullName evidence="1">Uncharacterized protein</fullName>
    </submittedName>
</protein>
<dbReference type="RefSeq" id="WP_125466293.1">
    <property type="nucleotide sequence ID" value="NZ_RWBG01000001.1"/>
</dbReference>
<gene>
    <name evidence="1" type="ORF">EJA19_00010</name>
</gene>